<protein>
    <recommendedName>
        <fullName evidence="1">DUF1023 domain-containing protein</fullName>
    </recommendedName>
</protein>
<evidence type="ECO:0000259" key="1">
    <source>
        <dbReference type="Pfam" id="PF06259"/>
    </source>
</evidence>
<reference evidence="2 3" key="1">
    <citation type="submission" date="2019-02" db="EMBL/GenBank/DDBJ databases">
        <title>Draft genome sequence of Amycolatopsis sp. 8-3EHSu isolated from roots of Suaeda maritima.</title>
        <authorList>
            <person name="Duangmal K."/>
            <person name="Chantavorakit T."/>
        </authorList>
    </citation>
    <scope>NUCLEOTIDE SEQUENCE [LARGE SCALE GENOMIC DNA]</scope>
    <source>
        <strain evidence="2 3">8-3EHSu</strain>
    </source>
</reference>
<name>A0A4Q7JCR4_9PSEU</name>
<organism evidence="2 3">
    <name type="scientific">Amycolatopsis suaedae</name>
    <dbReference type="NCBI Taxonomy" id="2510978"/>
    <lineage>
        <taxon>Bacteria</taxon>
        <taxon>Bacillati</taxon>
        <taxon>Actinomycetota</taxon>
        <taxon>Actinomycetes</taxon>
        <taxon>Pseudonocardiales</taxon>
        <taxon>Pseudonocardiaceae</taxon>
        <taxon>Amycolatopsis</taxon>
    </lineage>
</organism>
<comment type="caution">
    <text evidence="2">The sequence shown here is derived from an EMBL/GenBank/DDBJ whole genome shotgun (WGS) entry which is preliminary data.</text>
</comment>
<evidence type="ECO:0000313" key="2">
    <source>
        <dbReference type="EMBL" id="RZQ65117.1"/>
    </source>
</evidence>
<dbReference type="EMBL" id="SFCC01000002">
    <property type="protein sequence ID" value="RZQ65117.1"/>
    <property type="molecule type" value="Genomic_DNA"/>
</dbReference>
<accession>A0A4Q7JCR4</accession>
<sequence length="591" mass="62229">MVTWGEVRRWQPGPLQNAVGPMNDAYNKIIACGDDLRAAGTPYGWSGQAASAAAGKINAIIDGLEEHAADVAAARRSFGDTGDAITGVVNGVREAEDLAKAHHFSIGDDGAVIDHGPPPDTPEDQKAAVAEERKAIAEEVRERVIQVLRSATDVDDDFCAVLDKILSEHTIDAAATSNDQTSLAAAGNAGHILGSLSVPAPPPDGATATQNAAWWASLSRNQRLQLVADRPDLVGNRDGLPATYRSQANLNAIPKERNRLRTELDNLKAQASGATPAEALMLNLQGQEIENKLASLDKIDEMMYVAPGQVNPDRQLLSLDMSGDSAMAAVANGNVDTARHVAVFTPGMNSAVNENMLGYVKEMESVQRHSEYMSERFGDEGSVATVTWLGYEPPRVPDLEANFLEVGKTGGDLIGGYEADKGAEKLASFNQGINASRSDDPHLTALGHSYGSLTTGIALQHNTGVDDAVFFGSPGISDAPDIPISPDGVNNEIKDLKIPQGHAYNLEADGDAVADIGKTGRFGSDPGTMSGMQQLSTEGAVTKDGKQVFGVTGHSDYLKSIGDGPDKMHSTSLHNMASIVAGLPTMAVRTP</sequence>
<dbReference type="Proteomes" id="UP000292003">
    <property type="component" value="Unassembled WGS sequence"/>
</dbReference>
<evidence type="ECO:0000313" key="3">
    <source>
        <dbReference type="Proteomes" id="UP000292003"/>
    </source>
</evidence>
<dbReference type="Pfam" id="PF06259">
    <property type="entry name" value="Abhydrolase_8"/>
    <property type="match status" value="1"/>
</dbReference>
<dbReference type="InterPro" id="IPR010427">
    <property type="entry name" value="DUF1023"/>
</dbReference>
<dbReference type="OrthoDB" id="5969911at2"/>
<feature type="domain" description="DUF1023" evidence="1">
    <location>
        <begin position="325"/>
        <end position="477"/>
    </location>
</feature>
<gene>
    <name evidence="2" type="ORF">EWH70_04260</name>
</gene>
<keyword evidence="3" id="KW-1185">Reference proteome</keyword>
<dbReference type="AlphaFoldDB" id="A0A4Q7JCR4"/>
<proteinExistence type="predicted"/>